<dbReference type="OMA" id="CKTRMQF"/>
<evidence type="ECO:0000256" key="7">
    <source>
        <dbReference type="ARBA" id="ARBA00023136"/>
    </source>
</evidence>
<dbReference type="EMBL" id="GL871384">
    <property type="protein sequence ID" value="EGC29856.1"/>
    <property type="molecule type" value="Genomic_DNA"/>
</dbReference>
<feature type="transmembrane region" description="Helical" evidence="10">
    <location>
        <begin position="231"/>
        <end position="251"/>
    </location>
</feature>
<dbReference type="PANTHER" id="PTHR45758:SF16">
    <property type="entry name" value="MITOCHONDRIAL SUBSTRATE CARRIER FAMILY PROTEIN U"/>
    <property type="match status" value="1"/>
</dbReference>
<keyword evidence="5 10" id="KW-1133">Transmembrane helix</keyword>
<sequence length="322" mass="36262">MYITLVAGAGSKLFESLIMFPLDTIKTRLQFQGDFSKSSIRNKYSGILNAIYTSAKTEGIKTFFRGYIPHTLYVLPASGISFLCYESIVKEAKKSHKYKTMMTEIGTIKSNGDKTEQGYIVLPILAMVGARVIGSVIRTPFDIIKMRQQVSGSLVNENYKQINSNSLRSFKRIIETDGYRGLFKFSSVSLLRDLPFTGIYFYSYGKCRNLQKKWINKDLKRNEKKKKLSPINNLIAGGFSGALGTILTIPIDVVKTNLQLQDACLPKDKRFNGVIDCFKYIIKTEGYKGLTKGLGTRLVHIIPSAALSFASYEWIKKKLSKK</sequence>
<evidence type="ECO:0000313" key="11">
    <source>
        <dbReference type="EMBL" id="EGC29856.1"/>
    </source>
</evidence>
<evidence type="ECO:0008006" key="13">
    <source>
        <dbReference type="Google" id="ProtNLM"/>
    </source>
</evidence>
<proteinExistence type="inferred from homology"/>
<keyword evidence="3 9" id="KW-0813">Transport</keyword>
<name>F1A1R8_DICPU</name>
<dbReference type="eggNOG" id="KOG0760">
    <property type="taxonomic scope" value="Eukaryota"/>
</dbReference>
<feature type="repeat" description="Solcar" evidence="8">
    <location>
        <begin position="228"/>
        <end position="318"/>
    </location>
</feature>
<dbReference type="GeneID" id="10504934"/>
<evidence type="ECO:0000256" key="1">
    <source>
        <dbReference type="ARBA" id="ARBA00004225"/>
    </source>
</evidence>
<evidence type="ECO:0000256" key="9">
    <source>
        <dbReference type="RuleBase" id="RU000488"/>
    </source>
</evidence>
<evidence type="ECO:0000256" key="6">
    <source>
        <dbReference type="ARBA" id="ARBA00023128"/>
    </source>
</evidence>
<dbReference type="SUPFAM" id="SSF103506">
    <property type="entry name" value="Mitochondrial carrier"/>
    <property type="match status" value="1"/>
</dbReference>
<dbReference type="PROSITE" id="PS50920">
    <property type="entry name" value="SOLCAR"/>
    <property type="match status" value="3"/>
</dbReference>
<evidence type="ECO:0000256" key="8">
    <source>
        <dbReference type="PROSITE-ProRule" id="PRU00282"/>
    </source>
</evidence>
<evidence type="ECO:0000313" key="12">
    <source>
        <dbReference type="Proteomes" id="UP000001064"/>
    </source>
</evidence>
<organism evidence="11 12">
    <name type="scientific">Dictyostelium purpureum</name>
    <name type="common">Slime mold</name>
    <dbReference type="NCBI Taxonomy" id="5786"/>
    <lineage>
        <taxon>Eukaryota</taxon>
        <taxon>Amoebozoa</taxon>
        <taxon>Evosea</taxon>
        <taxon>Eumycetozoa</taxon>
        <taxon>Dictyostelia</taxon>
        <taxon>Dictyosteliales</taxon>
        <taxon>Dictyosteliaceae</taxon>
        <taxon>Dictyostelium</taxon>
    </lineage>
</organism>
<keyword evidence="12" id="KW-1185">Reference proteome</keyword>
<dbReference type="GO" id="GO:0031966">
    <property type="term" value="C:mitochondrial membrane"/>
    <property type="evidence" value="ECO:0007669"/>
    <property type="project" value="UniProtKB-SubCell"/>
</dbReference>
<dbReference type="STRING" id="5786.F1A1R8"/>
<dbReference type="OrthoDB" id="43906at2759"/>
<dbReference type="Gene3D" id="1.50.40.10">
    <property type="entry name" value="Mitochondrial carrier domain"/>
    <property type="match status" value="2"/>
</dbReference>
<dbReference type="KEGG" id="dpp:DICPUDRAFT_90316"/>
<evidence type="ECO:0000256" key="10">
    <source>
        <dbReference type="SAM" id="Phobius"/>
    </source>
</evidence>
<dbReference type="Pfam" id="PF00153">
    <property type="entry name" value="Mito_carr"/>
    <property type="match status" value="3"/>
</dbReference>
<evidence type="ECO:0000256" key="2">
    <source>
        <dbReference type="ARBA" id="ARBA00006375"/>
    </source>
</evidence>
<evidence type="ECO:0000256" key="4">
    <source>
        <dbReference type="ARBA" id="ARBA00022692"/>
    </source>
</evidence>
<protein>
    <recommendedName>
        <fullName evidence="13">Mitochondrial substrate carrier family protein</fullName>
    </recommendedName>
</protein>
<dbReference type="InParanoid" id="F1A1R8"/>
<dbReference type="VEuPathDB" id="AmoebaDB:DICPUDRAFT_90316"/>
<reference evidence="12" key="1">
    <citation type="journal article" date="2011" name="Genome Biol.">
        <title>Comparative genomics of the social amoebae Dictyostelium discoideum and Dictyostelium purpureum.</title>
        <authorList>
            <consortium name="US DOE Joint Genome Institute (JGI-PGF)"/>
            <person name="Sucgang R."/>
            <person name="Kuo A."/>
            <person name="Tian X."/>
            <person name="Salerno W."/>
            <person name="Parikh A."/>
            <person name="Feasley C.L."/>
            <person name="Dalin E."/>
            <person name="Tu H."/>
            <person name="Huang E."/>
            <person name="Barry K."/>
            <person name="Lindquist E."/>
            <person name="Shapiro H."/>
            <person name="Bruce D."/>
            <person name="Schmutz J."/>
            <person name="Salamov A."/>
            <person name="Fey P."/>
            <person name="Gaudet P."/>
            <person name="Anjard C."/>
            <person name="Babu M.M."/>
            <person name="Basu S."/>
            <person name="Bushmanova Y."/>
            <person name="van der Wel H."/>
            <person name="Katoh-Kurasawa M."/>
            <person name="Dinh C."/>
            <person name="Coutinho P.M."/>
            <person name="Saito T."/>
            <person name="Elias M."/>
            <person name="Schaap P."/>
            <person name="Kay R.R."/>
            <person name="Henrissat B."/>
            <person name="Eichinger L."/>
            <person name="Rivero F."/>
            <person name="Putnam N.H."/>
            <person name="West C.M."/>
            <person name="Loomis W.F."/>
            <person name="Chisholm R.L."/>
            <person name="Shaulsky G."/>
            <person name="Strassmann J.E."/>
            <person name="Queller D.C."/>
            <person name="Kuspa A."/>
            <person name="Grigoriev I.V."/>
        </authorList>
    </citation>
    <scope>NUCLEOTIDE SEQUENCE [LARGE SCALE GENOMIC DNA]</scope>
    <source>
        <strain evidence="12">QSDP1</strain>
    </source>
</reference>
<dbReference type="InterPro" id="IPR023395">
    <property type="entry name" value="MCP_dom_sf"/>
</dbReference>
<gene>
    <name evidence="11" type="ORF">DICPUDRAFT_90316</name>
</gene>
<comment type="subcellular location">
    <subcellularLocation>
        <location evidence="1">Mitochondrion membrane</location>
        <topology evidence="1">Multi-pass membrane protein</topology>
    </subcellularLocation>
</comment>
<dbReference type="InterPro" id="IPR018108">
    <property type="entry name" value="MCP_transmembrane"/>
</dbReference>
<dbReference type="RefSeq" id="XP_003293611.1">
    <property type="nucleotide sequence ID" value="XM_003293563.1"/>
</dbReference>
<accession>F1A1R8</accession>
<keyword evidence="6" id="KW-0496">Mitochondrion</keyword>
<dbReference type="GO" id="GO:0005381">
    <property type="term" value="F:iron ion transmembrane transporter activity"/>
    <property type="evidence" value="ECO:0007669"/>
    <property type="project" value="UniProtKB-ARBA"/>
</dbReference>
<evidence type="ECO:0000256" key="5">
    <source>
        <dbReference type="ARBA" id="ARBA00022989"/>
    </source>
</evidence>
<dbReference type="Proteomes" id="UP000001064">
    <property type="component" value="Unassembled WGS sequence"/>
</dbReference>
<feature type="transmembrane region" description="Helical" evidence="10">
    <location>
        <begin position="298"/>
        <end position="315"/>
    </location>
</feature>
<keyword evidence="4 8" id="KW-0812">Transmembrane</keyword>
<evidence type="ECO:0000256" key="3">
    <source>
        <dbReference type="ARBA" id="ARBA00022448"/>
    </source>
</evidence>
<keyword evidence="7 8" id="KW-0472">Membrane</keyword>
<feature type="repeat" description="Solcar" evidence="8">
    <location>
        <begin position="1"/>
        <end position="91"/>
    </location>
</feature>
<feature type="repeat" description="Solcar" evidence="8">
    <location>
        <begin position="118"/>
        <end position="210"/>
    </location>
</feature>
<dbReference type="AlphaFoldDB" id="F1A1R8"/>
<dbReference type="PANTHER" id="PTHR45758">
    <property type="entry name" value="MITOFERRIN-1-RELATED"/>
    <property type="match status" value="1"/>
</dbReference>
<comment type="similarity">
    <text evidence="2 9">Belongs to the mitochondrial carrier (TC 2.A.29) family.</text>
</comment>